<name>A0A224XR99_9HEMI</name>
<feature type="signal peptide" evidence="1">
    <location>
        <begin position="1"/>
        <end position="17"/>
    </location>
</feature>
<dbReference type="AlphaFoldDB" id="A0A224XR99"/>
<proteinExistence type="predicted"/>
<feature type="chain" id="PRO_5011990875" evidence="1">
    <location>
        <begin position="18"/>
        <end position="94"/>
    </location>
</feature>
<evidence type="ECO:0000256" key="1">
    <source>
        <dbReference type="SAM" id="SignalP"/>
    </source>
</evidence>
<organism evidence="2">
    <name type="scientific">Panstrongylus lignarius</name>
    <dbReference type="NCBI Taxonomy" id="156445"/>
    <lineage>
        <taxon>Eukaryota</taxon>
        <taxon>Metazoa</taxon>
        <taxon>Ecdysozoa</taxon>
        <taxon>Arthropoda</taxon>
        <taxon>Hexapoda</taxon>
        <taxon>Insecta</taxon>
        <taxon>Pterygota</taxon>
        <taxon>Neoptera</taxon>
        <taxon>Paraneoptera</taxon>
        <taxon>Hemiptera</taxon>
        <taxon>Heteroptera</taxon>
        <taxon>Panheteroptera</taxon>
        <taxon>Cimicomorpha</taxon>
        <taxon>Reduviidae</taxon>
        <taxon>Triatominae</taxon>
        <taxon>Panstrongylus</taxon>
    </lineage>
</organism>
<keyword evidence="1" id="KW-0732">Signal</keyword>
<reference evidence="2" key="1">
    <citation type="journal article" date="2018" name="PLoS Negl. Trop. Dis.">
        <title>An insight into the salivary gland and fat body transcriptome of Panstrongylus lignarius (Hemiptera: Heteroptera), the main vector of Chagas disease in Peru.</title>
        <authorList>
            <person name="Nevoa J.C."/>
            <person name="Mendes M.T."/>
            <person name="da Silva M.V."/>
            <person name="Soares S.C."/>
            <person name="Oliveira C.J.F."/>
            <person name="Ribeiro J.M.C."/>
        </authorList>
    </citation>
    <scope>NUCLEOTIDE SEQUENCE</scope>
</reference>
<evidence type="ECO:0000313" key="2">
    <source>
        <dbReference type="EMBL" id="JAW15036.1"/>
    </source>
</evidence>
<protein>
    <submittedName>
        <fullName evidence="2">Putative secreted protein</fullName>
    </submittedName>
</protein>
<dbReference type="EMBL" id="GFTR01001390">
    <property type="protein sequence ID" value="JAW15036.1"/>
    <property type="molecule type" value="Transcribed_RNA"/>
</dbReference>
<sequence>MPMTFLSIKTVFTVVKATTCFTFESRPSDRKLIATVACYINMTGRDCFHFRNQASPITLFRKINCYTPSIVTDTCNNTNTVMIYVTPFESRYSN</sequence>
<accession>A0A224XR99</accession>